<gene>
    <name evidence="1" type="ORF">FWK35_00012969</name>
</gene>
<evidence type="ECO:0000313" key="2">
    <source>
        <dbReference type="Proteomes" id="UP000478052"/>
    </source>
</evidence>
<evidence type="ECO:0000313" key="1">
    <source>
        <dbReference type="EMBL" id="KAF0757258.1"/>
    </source>
</evidence>
<dbReference type="GO" id="GO:0051213">
    <property type="term" value="F:dioxygenase activity"/>
    <property type="evidence" value="ECO:0007669"/>
    <property type="project" value="UniProtKB-KW"/>
</dbReference>
<protein>
    <submittedName>
        <fullName evidence="1">1 2C2-dihydroxy-3-keto-5-methylthiopentene dioxygenase</fullName>
    </submittedName>
</protein>
<sequence length="80" mass="9393">MANKSEIFTNKNNKSQSVKYTVKDKITVSGLDDVNTFNYEYIKYLNYDKNVIHNTKLNPNEVIIHSDFSENYSMKYSTEI</sequence>
<dbReference type="Proteomes" id="UP000478052">
    <property type="component" value="Unassembled WGS sequence"/>
</dbReference>
<proteinExistence type="predicted"/>
<organism evidence="1 2">
    <name type="scientific">Aphis craccivora</name>
    <name type="common">Cowpea aphid</name>
    <dbReference type="NCBI Taxonomy" id="307492"/>
    <lineage>
        <taxon>Eukaryota</taxon>
        <taxon>Metazoa</taxon>
        <taxon>Ecdysozoa</taxon>
        <taxon>Arthropoda</taxon>
        <taxon>Hexapoda</taxon>
        <taxon>Insecta</taxon>
        <taxon>Pterygota</taxon>
        <taxon>Neoptera</taxon>
        <taxon>Paraneoptera</taxon>
        <taxon>Hemiptera</taxon>
        <taxon>Sternorrhyncha</taxon>
        <taxon>Aphidomorpha</taxon>
        <taxon>Aphidoidea</taxon>
        <taxon>Aphididae</taxon>
        <taxon>Aphidini</taxon>
        <taxon>Aphis</taxon>
        <taxon>Aphis</taxon>
    </lineage>
</organism>
<comment type="caution">
    <text evidence="1">The sequence shown here is derived from an EMBL/GenBank/DDBJ whole genome shotgun (WGS) entry which is preliminary data.</text>
</comment>
<keyword evidence="1" id="KW-0223">Dioxygenase</keyword>
<keyword evidence="1" id="KW-0560">Oxidoreductase</keyword>
<reference evidence="1 2" key="1">
    <citation type="submission" date="2019-08" db="EMBL/GenBank/DDBJ databases">
        <title>Whole genome of Aphis craccivora.</title>
        <authorList>
            <person name="Voronova N.V."/>
            <person name="Shulinski R.S."/>
            <person name="Bandarenka Y.V."/>
            <person name="Zhorov D.G."/>
            <person name="Warner D."/>
        </authorList>
    </citation>
    <scope>NUCLEOTIDE SEQUENCE [LARGE SCALE GENOMIC DNA]</scope>
    <source>
        <strain evidence="1">180601</strain>
        <tissue evidence="1">Whole Body</tissue>
    </source>
</reference>
<dbReference type="AlphaFoldDB" id="A0A6G0YK49"/>
<dbReference type="OrthoDB" id="6630634at2759"/>
<keyword evidence="2" id="KW-1185">Reference proteome</keyword>
<accession>A0A6G0YK49</accession>
<dbReference type="EMBL" id="VUJU01003628">
    <property type="protein sequence ID" value="KAF0757258.1"/>
    <property type="molecule type" value="Genomic_DNA"/>
</dbReference>
<name>A0A6G0YK49_APHCR</name>